<dbReference type="SUPFAM" id="SSF53098">
    <property type="entry name" value="Ribonuclease H-like"/>
    <property type="match status" value="1"/>
</dbReference>
<dbReference type="GO" id="GO:0004523">
    <property type="term" value="F:RNA-DNA hybrid ribonuclease activity"/>
    <property type="evidence" value="ECO:0007669"/>
    <property type="project" value="InterPro"/>
</dbReference>
<dbReference type="InterPro" id="IPR036397">
    <property type="entry name" value="RNaseH_sf"/>
</dbReference>
<dbReference type="EMBL" id="OZ034816">
    <property type="protein sequence ID" value="CAL1374557.1"/>
    <property type="molecule type" value="Genomic_DNA"/>
</dbReference>
<reference evidence="2 3" key="1">
    <citation type="submission" date="2024-04" db="EMBL/GenBank/DDBJ databases">
        <authorList>
            <person name="Fracassetti M."/>
        </authorList>
    </citation>
    <scope>NUCLEOTIDE SEQUENCE [LARGE SCALE GENOMIC DNA]</scope>
</reference>
<accession>A0AAV2DMS0</accession>
<gene>
    <name evidence="2" type="ORF">LTRI10_LOCUS16415</name>
</gene>
<dbReference type="InterPro" id="IPR044730">
    <property type="entry name" value="RNase_H-like_dom_plant"/>
</dbReference>
<dbReference type="Pfam" id="PF13456">
    <property type="entry name" value="RVT_3"/>
    <property type="match status" value="1"/>
</dbReference>
<dbReference type="InterPro" id="IPR002156">
    <property type="entry name" value="RNaseH_domain"/>
</dbReference>
<dbReference type="InterPro" id="IPR012337">
    <property type="entry name" value="RNaseH-like_sf"/>
</dbReference>
<dbReference type="Proteomes" id="UP001497516">
    <property type="component" value="Chromosome 3"/>
</dbReference>
<protein>
    <recommendedName>
        <fullName evidence="1">RNase H type-1 domain-containing protein</fullName>
    </recommendedName>
</protein>
<evidence type="ECO:0000259" key="1">
    <source>
        <dbReference type="Pfam" id="PF13456"/>
    </source>
</evidence>
<sequence length="248" mass="28294">MLNEEEELTCEEWICALQEMESADEIGNFLVALWFIWAERNCHLWNNKKKEEWEIIDRAMQWLEEYKRHQLIPAGGERKKSTQWKSPPAGSFKINVDAAIFEGNGSGFGVVIRDANGECCLAGVKRTRRQWLPEFAEAAAISFGLEVAKRYNFLPGLVETDCLVVVQRIQNEDEDETEMAEVCKELRVQLLEAGGLNITFVGREANRAAHLMAHTLCNWEEEELWTSSPPVFLSPILISDCNPSTMNQ</sequence>
<organism evidence="2 3">
    <name type="scientific">Linum trigynum</name>
    <dbReference type="NCBI Taxonomy" id="586398"/>
    <lineage>
        <taxon>Eukaryota</taxon>
        <taxon>Viridiplantae</taxon>
        <taxon>Streptophyta</taxon>
        <taxon>Embryophyta</taxon>
        <taxon>Tracheophyta</taxon>
        <taxon>Spermatophyta</taxon>
        <taxon>Magnoliopsida</taxon>
        <taxon>eudicotyledons</taxon>
        <taxon>Gunneridae</taxon>
        <taxon>Pentapetalae</taxon>
        <taxon>rosids</taxon>
        <taxon>fabids</taxon>
        <taxon>Malpighiales</taxon>
        <taxon>Linaceae</taxon>
        <taxon>Linum</taxon>
    </lineage>
</organism>
<dbReference type="GO" id="GO:0003676">
    <property type="term" value="F:nucleic acid binding"/>
    <property type="evidence" value="ECO:0007669"/>
    <property type="project" value="InterPro"/>
</dbReference>
<proteinExistence type="predicted"/>
<dbReference type="InterPro" id="IPR052929">
    <property type="entry name" value="RNase_H-like_EbsB-rel"/>
</dbReference>
<dbReference type="Gene3D" id="3.30.420.10">
    <property type="entry name" value="Ribonuclease H-like superfamily/Ribonuclease H"/>
    <property type="match status" value="1"/>
</dbReference>
<name>A0AAV2DMS0_9ROSI</name>
<dbReference type="CDD" id="cd06222">
    <property type="entry name" value="RNase_H_like"/>
    <property type="match status" value="1"/>
</dbReference>
<evidence type="ECO:0000313" key="3">
    <source>
        <dbReference type="Proteomes" id="UP001497516"/>
    </source>
</evidence>
<evidence type="ECO:0000313" key="2">
    <source>
        <dbReference type="EMBL" id="CAL1374557.1"/>
    </source>
</evidence>
<feature type="domain" description="RNase H type-1" evidence="1">
    <location>
        <begin position="96"/>
        <end position="214"/>
    </location>
</feature>
<dbReference type="PANTHER" id="PTHR47074:SF11">
    <property type="entry name" value="REVERSE TRANSCRIPTASE-LIKE PROTEIN"/>
    <property type="match status" value="1"/>
</dbReference>
<dbReference type="PANTHER" id="PTHR47074">
    <property type="entry name" value="BNAC02G40300D PROTEIN"/>
    <property type="match status" value="1"/>
</dbReference>
<dbReference type="AlphaFoldDB" id="A0AAV2DMS0"/>
<keyword evidence="3" id="KW-1185">Reference proteome</keyword>